<protein>
    <submittedName>
        <fullName evidence="3">DUF4148 domain-containing protein</fullName>
    </submittedName>
</protein>
<name>A0ABZ0EG38_9BURK</name>
<dbReference type="Proteomes" id="UP001302652">
    <property type="component" value="Chromosome 2"/>
</dbReference>
<evidence type="ECO:0000256" key="2">
    <source>
        <dbReference type="SAM" id="SignalP"/>
    </source>
</evidence>
<organism evidence="3 4">
    <name type="scientific">Paraburkholderia kirstenboschensis</name>
    <dbReference type="NCBI Taxonomy" id="1245436"/>
    <lineage>
        <taxon>Bacteria</taxon>
        <taxon>Pseudomonadati</taxon>
        <taxon>Pseudomonadota</taxon>
        <taxon>Betaproteobacteria</taxon>
        <taxon>Burkholderiales</taxon>
        <taxon>Burkholderiaceae</taxon>
        <taxon>Paraburkholderia</taxon>
    </lineage>
</organism>
<reference evidence="3 4" key="1">
    <citation type="submission" date="2023-10" db="EMBL/GenBank/DDBJ databases">
        <title>Surface-active antibiotics is a multifunctional adaptation for post-fire microbes.</title>
        <authorList>
            <person name="Liu M.D."/>
            <person name="Du Y."/>
            <person name="Koupaei S.K."/>
            <person name="Kim N.R."/>
            <person name="Zhang W."/>
            <person name="Traxler M.F."/>
        </authorList>
    </citation>
    <scope>NUCLEOTIDE SEQUENCE [LARGE SCALE GENOMIC DNA]</scope>
    <source>
        <strain evidence="3 4">F3</strain>
    </source>
</reference>
<dbReference type="InterPro" id="IPR025421">
    <property type="entry name" value="DUF4148"/>
</dbReference>
<gene>
    <name evidence="3" type="ORF">RW095_17825</name>
</gene>
<feature type="chain" id="PRO_5046330925" evidence="2">
    <location>
        <begin position="33"/>
        <end position="111"/>
    </location>
</feature>
<keyword evidence="4" id="KW-1185">Reference proteome</keyword>
<dbReference type="EMBL" id="CP136512">
    <property type="protein sequence ID" value="WOD15172.1"/>
    <property type="molecule type" value="Genomic_DNA"/>
</dbReference>
<keyword evidence="2" id="KW-0732">Signal</keyword>
<dbReference type="Pfam" id="PF13663">
    <property type="entry name" value="DUF4148"/>
    <property type="match status" value="1"/>
</dbReference>
<evidence type="ECO:0000256" key="1">
    <source>
        <dbReference type="SAM" id="MobiDB-lite"/>
    </source>
</evidence>
<evidence type="ECO:0000313" key="4">
    <source>
        <dbReference type="Proteomes" id="UP001302652"/>
    </source>
</evidence>
<proteinExistence type="predicted"/>
<dbReference type="RefSeq" id="WP_317017291.1">
    <property type="nucleotide sequence ID" value="NZ_CP136512.1"/>
</dbReference>
<feature type="region of interest" description="Disordered" evidence="1">
    <location>
        <begin position="84"/>
        <end position="111"/>
    </location>
</feature>
<evidence type="ECO:0000313" key="3">
    <source>
        <dbReference type="EMBL" id="WOD15172.1"/>
    </source>
</evidence>
<accession>A0ABZ0EG38</accession>
<sequence>MKHTYADRAASRSFIIMVASTALMITSTWAHAQAAPSPGSHQLTRAEVMHELEELEAVGYNPSLGDDPNYPADIQEAERKVAAMHAAQQNASVDRQPAMQSMQSMPAMPMQ</sequence>
<feature type="compositionally biased region" description="Low complexity" evidence="1">
    <location>
        <begin position="96"/>
        <end position="111"/>
    </location>
</feature>
<feature type="signal peptide" evidence="2">
    <location>
        <begin position="1"/>
        <end position="32"/>
    </location>
</feature>